<name>A0AAU9PSN0_9ASTR</name>
<feature type="transmembrane region" description="Helical" evidence="2">
    <location>
        <begin position="20"/>
        <end position="40"/>
    </location>
</feature>
<gene>
    <name evidence="3" type="ORF">LVIROSA_LOCUS37872</name>
</gene>
<accession>A0AAU9PSN0</accession>
<feature type="region of interest" description="Disordered" evidence="1">
    <location>
        <begin position="56"/>
        <end position="77"/>
    </location>
</feature>
<keyword evidence="2" id="KW-0472">Membrane</keyword>
<reference evidence="3 4" key="1">
    <citation type="submission" date="2022-01" db="EMBL/GenBank/DDBJ databases">
        <authorList>
            <person name="Xiong W."/>
            <person name="Schranz E."/>
        </authorList>
    </citation>
    <scope>NUCLEOTIDE SEQUENCE [LARGE SCALE GENOMIC DNA]</scope>
</reference>
<evidence type="ECO:0000256" key="2">
    <source>
        <dbReference type="SAM" id="Phobius"/>
    </source>
</evidence>
<dbReference type="PANTHER" id="PTHR31210">
    <property type="entry name" value="OS06G0731900 PROTEIN"/>
    <property type="match status" value="1"/>
</dbReference>
<evidence type="ECO:0000313" key="4">
    <source>
        <dbReference type="Proteomes" id="UP001157418"/>
    </source>
</evidence>
<dbReference type="EMBL" id="CAKMRJ010005745">
    <property type="protein sequence ID" value="CAH1452582.1"/>
    <property type="molecule type" value="Genomic_DNA"/>
</dbReference>
<evidence type="ECO:0000313" key="3">
    <source>
        <dbReference type="EMBL" id="CAH1452582.1"/>
    </source>
</evidence>
<dbReference type="AlphaFoldDB" id="A0AAU9PSN0"/>
<evidence type="ECO:0000256" key="1">
    <source>
        <dbReference type="SAM" id="MobiDB-lite"/>
    </source>
</evidence>
<proteinExistence type="predicted"/>
<sequence length="258" mass="30090">MKSLYRSGLLKKSNDNGRLVAITIMATIFGYFIGVSFPYISFTKINFPPSIRSPFDTTMHGDNSKAQERSFPENLGSSNTPELPKIYVPTNPHGAESLPPAIVVTETDYYLRRLWGEPSEDLKKKPRYLVTFTVGWNQRDNIDASVKKFSDDFQIMLFHYDGKTTEWDQYEWAKKAIHVSIRKQSKWWYAKRFLHPDIVSSYDYIFIWDEDLGVEHFNGDKYIQLVKKHQEAIKKFTKLQMKNQDGAAIHIYPHAQHL</sequence>
<protein>
    <submittedName>
        <fullName evidence="3">Uncharacterized protein</fullName>
    </submittedName>
</protein>
<organism evidence="3 4">
    <name type="scientific">Lactuca virosa</name>
    <dbReference type="NCBI Taxonomy" id="75947"/>
    <lineage>
        <taxon>Eukaryota</taxon>
        <taxon>Viridiplantae</taxon>
        <taxon>Streptophyta</taxon>
        <taxon>Embryophyta</taxon>
        <taxon>Tracheophyta</taxon>
        <taxon>Spermatophyta</taxon>
        <taxon>Magnoliopsida</taxon>
        <taxon>eudicotyledons</taxon>
        <taxon>Gunneridae</taxon>
        <taxon>Pentapetalae</taxon>
        <taxon>asterids</taxon>
        <taxon>campanulids</taxon>
        <taxon>Asterales</taxon>
        <taxon>Asteraceae</taxon>
        <taxon>Cichorioideae</taxon>
        <taxon>Cichorieae</taxon>
        <taxon>Lactucinae</taxon>
        <taxon>Lactuca</taxon>
    </lineage>
</organism>
<dbReference type="PANTHER" id="PTHR31210:SF91">
    <property type="entry name" value="TRIMETHYLGUANOSINE SYNTHASE"/>
    <property type="match status" value="1"/>
</dbReference>
<dbReference type="InterPro" id="IPR007877">
    <property type="entry name" value="DUF707"/>
</dbReference>
<keyword evidence="2" id="KW-1133">Transmembrane helix</keyword>
<keyword evidence="2" id="KW-0812">Transmembrane</keyword>
<comment type="caution">
    <text evidence="3">The sequence shown here is derived from an EMBL/GenBank/DDBJ whole genome shotgun (WGS) entry which is preliminary data.</text>
</comment>
<dbReference type="Proteomes" id="UP001157418">
    <property type="component" value="Unassembled WGS sequence"/>
</dbReference>
<feature type="compositionally biased region" description="Basic and acidic residues" evidence="1">
    <location>
        <begin position="62"/>
        <end position="71"/>
    </location>
</feature>
<dbReference type="Pfam" id="PF05212">
    <property type="entry name" value="DUF707"/>
    <property type="match status" value="1"/>
</dbReference>
<keyword evidence="4" id="KW-1185">Reference proteome</keyword>